<evidence type="ECO:0008006" key="3">
    <source>
        <dbReference type="Google" id="ProtNLM"/>
    </source>
</evidence>
<dbReference type="Gene3D" id="2.60.40.1180">
    <property type="entry name" value="Golgi alpha-mannosidase II"/>
    <property type="match status" value="1"/>
</dbReference>
<dbReference type="SUPFAM" id="SSF51011">
    <property type="entry name" value="Glycosyl hydrolase domain"/>
    <property type="match status" value="1"/>
</dbReference>
<comment type="caution">
    <text evidence="1">The sequence shown here is derived from an EMBL/GenBank/DDBJ whole genome shotgun (WGS) entry which is preliminary data.</text>
</comment>
<proteinExistence type="predicted"/>
<accession>A0A820MAA4</accession>
<organism evidence="1 2">
    <name type="scientific">Adineta steineri</name>
    <dbReference type="NCBI Taxonomy" id="433720"/>
    <lineage>
        <taxon>Eukaryota</taxon>
        <taxon>Metazoa</taxon>
        <taxon>Spiralia</taxon>
        <taxon>Gnathifera</taxon>
        <taxon>Rotifera</taxon>
        <taxon>Eurotatoria</taxon>
        <taxon>Bdelloidea</taxon>
        <taxon>Adinetida</taxon>
        <taxon>Adinetidae</taxon>
        <taxon>Adineta</taxon>
    </lineage>
</organism>
<dbReference type="EMBL" id="CAJOAZ010022975">
    <property type="protein sequence ID" value="CAF4371052.1"/>
    <property type="molecule type" value="Genomic_DNA"/>
</dbReference>
<gene>
    <name evidence="1" type="ORF">OXD698_LOCUS49841</name>
</gene>
<evidence type="ECO:0000313" key="2">
    <source>
        <dbReference type="Proteomes" id="UP000663844"/>
    </source>
</evidence>
<feature type="non-terminal residue" evidence="1">
    <location>
        <position position="1"/>
    </location>
</feature>
<name>A0A820MAA4_9BILA</name>
<evidence type="ECO:0000313" key="1">
    <source>
        <dbReference type="EMBL" id="CAF4371052.1"/>
    </source>
</evidence>
<dbReference type="InterPro" id="IPR013780">
    <property type="entry name" value="Glyco_hydro_b"/>
</dbReference>
<protein>
    <recommendedName>
        <fullName evidence="3">Alpha-amylase</fullName>
    </recommendedName>
</protein>
<dbReference type="AlphaFoldDB" id="A0A820MAA4"/>
<dbReference type="Proteomes" id="UP000663844">
    <property type="component" value="Unassembled WGS sequence"/>
</dbReference>
<sequence length="66" mass="7855">LVYARSQELVIITHFSNEEKKDYEINNFPQNGKWIDWLSNEEYQIDNNTLKANLKPFDGKILVLQK</sequence>
<reference evidence="1" key="1">
    <citation type="submission" date="2021-02" db="EMBL/GenBank/DDBJ databases">
        <authorList>
            <person name="Nowell W R."/>
        </authorList>
    </citation>
    <scope>NUCLEOTIDE SEQUENCE</scope>
</reference>